<gene>
    <name evidence="1" type="ORF">N5J77_12800</name>
</gene>
<dbReference type="EMBL" id="JAOCKX010000015">
    <property type="protein sequence ID" value="MDH2132005.1"/>
    <property type="molecule type" value="Genomic_DNA"/>
</dbReference>
<name>A0AA42WUF7_SPHYA</name>
<protein>
    <submittedName>
        <fullName evidence="1">Uncharacterized protein</fullName>
    </submittedName>
</protein>
<accession>A0AA42WUF7</accession>
<proteinExistence type="predicted"/>
<comment type="caution">
    <text evidence="1">The sequence shown here is derived from an EMBL/GenBank/DDBJ whole genome shotgun (WGS) entry which is preliminary data.</text>
</comment>
<dbReference type="Proteomes" id="UP001162318">
    <property type="component" value="Unassembled WGS sequence"/>
</dbReference>
<evidence type="ECO:0000313" key="2">
    <source>
        <dbReference type="Proteomes" id="UP001162318"/>
    </source>
</evidence>
<evidence type="ECO:0000313" key="1">
    <source>
        <dbReference type="EMBL" id="MDH2132005.1"/>
    </source>
</evidence>
<organism evidence="1 2">
    <name type="scientific">Sphingobium yanoikuyae</name>
    <name type="common">Sphingomonas yanoikuyae</name>
    <dbReference type="NCBI Taxonomy" id="13690"/>
    <lineage>
        <taxon>Bacteria</taxon>
        <taxon>Pseudomonadati</taxon>
        <taxon>Pseudomonadota</taxon>
        <taxon>Alphaproteobacteria</taxon>
        <taxon>Sphingomonadales</taxon>
        <taxon>Sphingomonadaceae</taxon>
        <taxon>Sphingobium</taxon>
    </lineage>
</organism>
<dbReference type="AlphaFoldDB" id="A0AA42WUF7"/>
<dbReference type="RefSeq" id="WP_279729919.1">
    <property type="nucleotide sequence ID" value="NZ_JAOCKX010000015.1"/>
</dbReference>
<sequence length="92" mass="9913">MIVAVPDAAGIAVAALGVHLRHSGFGKTLCLATIFDFNPFDRLEIEWRNGDIFPTLFDEHPIVRRAFEIGHTDVMGAFVLPSGMDGTACGQA</sequence>
<reference evidence="1" key="1">
    <citation type="submission" date="2022-09" db="EMBL/GenBank/DDBJ databases">
        <title>Intensive care unit water sources are persistently colonized with multi-drug resistant bacteria and are the site of extensive horizontal gene transfer of antibiotic resistance genes.</title>
        <authorList>
            <person name="Diorio-Toth L."/>
        </authorList>
    </citation>
    <scope>NUCLEOTIDE SEQUENCE</scope>
    <source>
        <strain evidence="1">GD03659</strain>
    </source>
</reference>